<name>A0A0C3FC81_PILCF</name>
<gene>
    <name evidence="2" type="ORF">PILCRDRAFT_12012</name>
</gene>
<dbReference type="OrthoDB" id="3268904at2759"/>
<dbReference type="AlphaFoldDB" id="A0A0C3FC81"/>
<evidence type="ECO:0000256" key="1">
    <source>
        <dbReference type="SAM" id="MobiDB-lite"/>
    </source>
</evidence>
<dbReference type="STRING" id="765440.A0A0C3FC81"/>
<accession>A0A0C3FC81</accession>
<dbReference type="Proteomes" id="UP000054166">
    <property type="component" value="Unassembled WGS sequence"/>
</dbReference>
<dbReference type="HOGENOM" id="CLU_027016_2_0_1"/>
<feature type="compositionally biased region" description="Low complexity" evidence="1">
    <location>
        <begin position="1"/>
        <end position="16"/>
    </location>
</feature>
<evidence type="ECO:0000313" key="3">
    <source>
        <dbReference type="Proteomes" id="UP000054166"/>
    </source>
</evidence>
<protein>
    <submittedName>
        <fullName evidence="2">Uncharacterized protein</fullName>
    </submittedName>
</protein>
<dbReference type="InterPro" id="IPR011011">
    <property type="entry name" value="Znf_FYVE_PHD"/>
</dbReference>
<dbReference type="EMBL" id="KN833025">
    <property type="protein sequence ID" value="KIM77371.1"/>
    <property type="molecule type" value="Genomic_DNA"/>
</dbReference>
<evidence type="ECO:0000313" key="2">
    <source>
        <dbReference type="EMBL" id="KIM77371.1"/>
    </source>
</evidence>
<sequence length="417" mass="46231">MARTKATARKTTGGTAPRKDSKRSGSSLAMNISSDESMAVVPAPNVPKLIQQDFCYICINGGDMLSCDQCTRVMCKAHIPLPQSQGINVASSIFICVACHLRIFASSKPAPFFGFYKGDINQSPSTWTPMSKQPLVIQGDYQLTASSQVVAQPLLLLHFILASIEPKGHPARISAELLSAYLPADSFVYKEVVFNLTTDELVKKHICKATAFTGNLGKYSLDQVVIIITNHSHDITGDLYLGPNLCSSVEDFMQPLFPPALVSFIQPKLTTVIMMSCGALIGERDSFNAISDFVKRMSIDNLIAFTAKEFHASLVTLFFVDFTYRILIEGFDVNTSMTHMLAAMSQSHLARHTNVVHMRLDTQTPMVDSTIYIFTNPRWRPWGNRLPPACPDWDDIQLLLQAKQLCWLVQLFKARGI</sequence>
<keyword evidence="3" id="KW-1185">Reference proteome</keyword>
<reference evidence="3" key="2">
    <citation type="submission" date="2015-01" db="EMBL/GenBank/DDBJ databases">
        <title>Evolutionary Origins and Diversification of the Mycorrhizal Mutualists.</title>
        <authorList>
            <consortium name="DOE Joint Genome Institute"/>
            <consortium name="Mycorrhizal Genomics Consortium"/>
            <person name="Kohler A."/>
            <person name="Kuo A."/>
            <person name="Nagy L.G."/>
            <person name="Floudas D."/>
            <person name="Copeland A."/>
            <person name="Barry K.W."/>
            <person name="Cichocki N."/>
            <person name="Veneault-Fourrey C."/>
            <person name="LaButti K."/>
            <person name="Lindquist E.A."/>
            <person name="Lipzen A."/>
            <person name="Lundell T."/>
            <person name="Morin E."/>
            <person name="Murat C."/>
            <person name="Riley R."/>
            <person name="Ohm R."/>
            <person name="Sun H."/>
            <person name="Tunlid A."/>
            <person name="Henrissat B."/>
            <person name="Grigoriev I.V."/>
            <person name="Hibbett D.S."/>
            <person name="Martin F."/>
        </authorList>
    </citation>
    <scope>NUCLEOTIDE SEQUENCE [LARGE SCALE GENOMIC DNA]</scope>
    <source>
        <strain evidence="3">F 1598</strain>
    </source>
</reference>
<reference evidence="2 3" key="1">
    <citation type="submission" date="2014-04" db="EMBL/GenBank/DDBJ databases">
        <authorList>
            <consortium name="DOE Joint Genome Institute"/>
            <person name="Kuo A."/>
            <person name="Tarkka M."/>
            <person name="Buscot F."/>
            <person name="Kohler A."/>
            <person name="Nagy L.G."/>
            <person name="Floudas D."/>
            <person name="Copeland A."/>
            <person name="Barry K.W."/>
            <person name="Cichocki N."/>
            <person name="Veneault-Fourrey C."/>
            <person name="LaButti K."/>
            <person name="Lindquist E.A."/>
            <person name="Lipzen A."/>
            <person name="Lundell T."/>
            <person name="Morin E."/>
            <person name="Murat C."/>
            <person name="Sun H."/>
            <person name="Tunlid A."/>
            <person name="Henrissat B."/>
            <person name="Grigoriev I.V."/>
            <person name="Hibbett D.S."/>
            <person name="Martin F."/>
            <person name="Nordberg H.P."/>
            <person name="Cantor M.N."/>
            <person name="Hua S.X."/>
        </authorList>
    </citation>
    <scope>NUCLEOTIDE SEQUENCE [LARGE SCALE GENOMIC DNA]</scope>
    <source>
        <strain evidence="2 3">F 1598</strain>
    </source>
</reference>
<dbReference type="SUPFAM" id="SSF57903">
    <property type="entry name" value="FYVE/PHD zinc finger"/>
    <property type="match status" value="1"/>
</dbReference>
<proteinExistence type="predicted"/>
<dbReference type="InParanoid" id="A0A0C3FC81"/>
<organism evidence="2 3">
    <name type="scientific">Piloderma croceum (strain F 1598)</name>
    <dbReference type="NCBI Taxonomy" id="765440"/>
    <lineage>
        <taxon>Eukaryota</taxon>
        <taxon>Fungi</taxon>
        <taxon>Dikarya</taxon>
        <taxon>Basidiomycota</taxon>
        <taxon>Agaricomycotina</taxon>
        <taxon>Agaricomycetes</taxon>
        <taxon>Agaricomycetidae</taxon>
        <taxon>Atheliales</taxon>
        <taxon>Atheliaceae</taxon>
        <taxon>Piloderma</taxon>
    </lineage>
</organism>
<feature type="region of interest" description="Disordered" evidence="1">
    <location>
        <begin position="1"/>
        <end position="28"/>
    </location>
</feature>